<dbReference type="HOGENOM" id="CLU_006855_3_0_0"/>
<feature type="transmembrane region" description="Helical" evidence="6">
    <location>
        <begin position="343"/>
        <end position="360"/>
    </location>
</feature>
<feature type="transmembrane region" description="Helical" evidence="6">
    <location>
        <begin position="372"/>
        <end position="395"/>
    </location>
</feature>
<protein>
    <submittedName>
        <fullName evidence="7">Sodium:neurotransmitter symporter</fullName>
    </submittedName>
</protein>
<feature type="transmembrane region" description="Helical" evidence="6">
    <location>
        <begin position="146"/>
        <end position="164"/>
    </location>
</feature>
<dbReference type="Pfam" id="PF00209">
    <property type="entry name" value="SNF"/>
    <property type="match status" value="2"/>
</dbReference>
<feature type="transmembrane region" description="Helical" evidence="6">
    <location>
        <begin position="253"/>
        <end position="279"/>
    </location>
</feature>
<dbReference type="PRINTS" id="PR00176">
    <property type="entry name" value="NANEUSMPORT"/>
</dbReference>
<evidence type="ECO:0000256" key="4">
    <source>
        <dbReference type="ARBA" id="ARBA00022989"/>
    </source>
</evidence>
<accession>F8E593</accession>
<dbReference type="RefSeq" id="WP_013886079.1">
    <property type="nucleotide sequence ID" value="NC_015672.1"/>
</dbReference>
<feature type="transmembrane region" description="Helical" evidence="6">
    <location>
        <begin position="12"/>
        <end position="30"/>
    </location>
</feature>
<dbReference type="InterPro" id="IPR047218">
    <property type="entry name" value="YocR/YhdH-like"/>
</dbReference>
<dbReference type="AlphaFoldDB" id="F8E593"/>
<feature type="transmembrane region" description="Helical" evidence="6">
    <location>
        <begin position="176"/>
        <end position="197"/>
    </location>
</feature>
<evidence type="ECO:0000256" key="6">
    <source>
        <dbReference type="SAM" id="Phobius"/>
    </source>
</evidence>
<dbReference type="InterPro" id="IPR037272">
    <property type="entry name" value="SNS_sf"/>
</dbReference>
<reference evidence="7 8" key="1">
    <citation type="journal article" date="2011" name="Stand. Genomic Sci.">
        <title>Genome sequence of the moderately thermophilic halophile Flexistipes sinusarabici strain (MAS10).</title>
        <authorList>
            <person name="Lapidus A."/>
            <person name="Chertkov O."/>
            <person name="Nolan M."/>
            <person name="Lucas S."/>
            <person name="Hammon N."/>
            <person name="Deshpande S."/>
            <person name="Cheng J.F."/>
            <person name="Tapia R."/>
            <person name="Han C."/>
            <person name="Goodwin L."/>
            <person name="Pitluck S."/>
            <person name="Liolios K."/>
            <person name="Pagani I."/>
            <person name="Ivanova N."/>
            <person name="Huntemann M."/>
            <person name="Mavromatis K."/>
            <person name="Mikhailova N."/>
            <person name="Pati A."/>
            <person name="Chen A."/>
            <person name="Palaniappan K."/>
            <person name="Land M."/>
            <person name="Hauser L."/>
            <person name="Brambilla E.M."/>
            <person name="Rohde M."/>
            <person name="Abt B."/>
            <person name="Spring S."/>
            <person name="Goker M."/>
            <person name="Bristow J."/>
            <person name="Eisen J.A."/>
            <person name="Markowitz V."/>
            <person name="Hugenholtz P."/>
            <person name="Kyrpides N.C."/>
            <person name="Klenk H.P."/>
            <person name="Woyke T."/>
        </authorList>
    </citation>
    <scope>NUCLEOTIDE SEQUENCE [LARGE SCALE GENOMIC DNA]</scope>
    <source>
        <strain evidence="8">DSM 4947 / MAS 10</strain>
    </source>
</reference>
<dbReference type="PROSITE" id="PS50267">
    <property type="entry name" value="NA_NEUROTRAN_SYMP_3"/>
    <property type="match status" value="1"/>
</dbReference>
<keyword evidence="2" id="KW-0813">Transport</keyword>
<keyword evidence="3 6" id="KW-0812">Transmembrane</keyword>
<name>F8E593_FLESM</name>
<keyword evidence="8" id="KW-1185">Reference proteome</keyword>
<evidence type="ECO:0000256" key="3">
    <source>
        <dbReference type="ARBA" id="ARBA00022692"/>
    </source>
</evidence>
<feature type="transmembrane region" description="Helical" evidence="6">
    <location>
        <begin position="92"/>
        <end position="116"/>
    </location>
</feature>
<gene>
    <name evidence="7" type="ordered locus">Flexsi_0928</name>
</gene>
<proteinExistence type="predicted"/>
<dbReference type="InterPro" id="IPR000175">
    <property type="entry name" value="Na/ntran_symport"/>
</dbReference>
<dbReference type="CDD" id="cd10336">
    <property type="entry name" value="SLC6sbd_Tyt1-Like"/>
    <property type="match status" value="1"/>
</dbReference>
<keyword evidence="4 6" id="KW-1133">Transmembrane helix</keyword>
<sequence length="439" mass="47637">MKREKWTGKMGFILVSVGSAIGLGNIWLFSWRIGEYGGAAFLIPYLIFVFGIASVGLMEEWAFGRSQVKGAIGAFEKVFEEKKKGTGKIGAALGFIPVAAVFSIFIFYAIVIGWLLKYFVLSFTGAFNVINIPEYFGTFTGTANTIGWHAAAVIGTMVIVFFGVQRGIEKANKIMMPILFVILLILVIRSVTLTGAMDGIKYIFVPEWSKLAEVKTWIMALGQAFFTLSLGGATMLVYGSYARDDTDIPSASIQAVLFNFMASMLAALAIIPAVFAFGLDPAAGPGLLFVSIPTVFAKMPGGYIFGILFFLSVVFAGFSSSVSMLEPAVEGFMDKTGFSRGKTVLLLSIVAFLVGLPLDIDMAKFGTWADITTIYVLPFGALVSAVVFFWVFGADKARAEINKNSNIRFGKWFEPYGKYIFVFVAFIVVILNIAYGGIG</sequence>
<organism evidence="7 8">
    <name type="scientific">Flexistipes sinusarabici (strain ATCC 49648 / DSM 4947 / MAS 10)</name>
    <dbReference type="NCBI Taxonomy" id="717231"/>
    <lineage>
        <taxon>Bacteria</taxon>
        <taxon>Pseudomonadati</taxon>
        <taxon>Deferribacterota</taxon>
        <taxon>Deferribacteres</taxon>
        <taxon>Deferribacterales</taxon>
        <taxon>Flexistipitaceae</taxon>
        <taxon>Flexistipes</taxon>
    </lineage>
</organism>
<dbReference type="GO" id="GO:0016020">
    <property type="term" value="C:membrane"/>
    <property type="evidence" value="ECO:0007669"/>
    <property type="project" value="UniProtKB-SubCell"/>
</dbReference>
<keyword evidence="5 6" id="KW-0472">Membrane</keyword>
<feature type="transmembrane region" description="Helical" evidence="6">
    <location>
        <begin position="217"/>
        <end position="241"/>
    </location>
</feature>
<dbReference type="KEGG" id="fsi:Flexsi_0928"/>
<evidence type="ECO:0000313" key="8">
    <source>
        <dbReference type="Proteomes" id="UP000006621"/>
    </source>
</evidence>
<feature type="transmembrane region" description="Helical" evidence="6">
    <location>
        <begin position="36"/>
        <end position="57"/>
    </location>
</feature>
<dbReference type="eggNOG" id="COG0733">
    <property type="taxonomic scope" value="Bacteria"/>
</dbReference>
<comment type="subcellular location">
    <subcellularLocation>
        <location evidence="1">Membrane</location>
        <topology evidence="1">Multi-pass membrane protein</topology>
    </subcellularLocation>
</comment>
<feature type="transmembrane region" description="Helical" evidence="6">
    <location>
        <begin position="299"/>
        <end position="322"/>
    </location>
</feature>
<dbReference type="PANTHER" id="PTHR42948">
    <property type="entry name" value="TRANSPORTER"/>
    <property type="match status" value="1"/>
</dbReference>
<dbReference type="Proteomes" id="UP000006621">
    <property type="component" value="Chromosome"/>
</dbReference>
<reference evidence="8" key="2">
    <citation type="submission" date="2011-06" db="EMBL/GenBank/DDBJ databases">
        <title>The complete genome of Flexistipes sinusarabici DSM 4947.</title>
        <authorList>
            <person name="Lucas S."/>
            <person name="Han J."/>
            <person name="Lapidus A."/>
            <person name="Bruce D."/>
            <person name="Goodwin L."/>
            <person name="Pitluck S."/>
            <person name="Peters L."/>
            <person name="Kyrpides N."/>
            <person name="Mavromatis K."/>
            <person name="Ivanova N."/>
            <person name="Mikhailova N."/>
            <person name="Chertkov O."/>
            <person name="Detter J.C."/>
            <person name="Tapia R."/>
            <person name="Han C."/>
            <person name="Land M."/>
            <person name="Hauser L."/>
            <person name="Markowitz V."/>
            <person name="Cheng J.-F."/>
            <person name="Hugenholtz P."/>
            <person name="Woyke T."/>
            <person name="Wu D."/>
            <person name="Spring S."/>
            <person name="Schroeder M."/>
            <person name="Brambilla E."/>
            <person name="Klenk H.-P."/>
            <person name="Eisen J.A."/>
        </authorList>
    </citation>
    <scope>NUCLEOTIDE SEQUENCE [LARGE SCALE GENOMIC DNA]</scope>
    <source>
        <strain evidence="8">DSM 4947 / MAS 10</strain>
    </source>
</reference>
<evidence type="ECO:0000313" key="7">
    <source>
        <dbReference type="EMBL" id="AEI14589.1"/>
    </source>
</evidence>
<dbReference type="PANTHER" id="PTHR42948:SF1">
    <property type="entry name" value="TRANSPORTER"/>
    <property type="match status" value="1"/>
</dbReference>
<dbReference type="NCBIfam" id="NF037979">
    <property type="entry name" value="Na_transp"/>
    <property type="match status" value="1"/>
</dbReference>
<evidence type="ECO:0000256" key="2">
    <source>
        <dbReference type="ARBA" id="ARBA00022448"/>
    </source>
</evidence>
<evidence type="ECO:0000256" key="1">
    <source>
        <dbReference type="ARBA" id="ARBA00004141"/>
    </source>
</evidence>
<dbReference type="EMBL" id="CP002858">
    <property type="protein sequence ID" value="AEI14589.1"/>
    <property type="molecule type" value="Genomic_DNA"/>
</dbReference>
<evidence type="ECO:0000256" key="5">
    <source>
        <dbReference type="ARBA" id="ARBA00023136"/>
    </source>
</evidence>
<dbReference type="OrthoDB" id="9762833at2"/>
<feature type="transmembrane region" description="Helical" evidence="6">
    <location>
        <begin position="416"/>
        <end position="438"/>
    </location>
</feature>
<dbReference type="SUPFAM" id="SSF161070">
    <property type="entry name" value="SNF-like"/>
    <property type="match status" value="1"/>
</dbReference>